<dbReference type="AlphaFoldDB" id="A0A6P1BJ98"/>
<protein>
    <submittedName>
        <fullName evidence="2">Uncharacterized protein</fullName>
    </submittedName>
</protein>
<keyword evidence="3" id="KW-1185">Reference proteome</keyword>
<reference evidence="2 3" key="1">
    <citation type="journal article" date="2020" name="Arch. Microbiol.">
        <title>Bradyrhizobium uaiense sp. nov., a new highly efficient cowpea symbiont.</title>
        <authorList>
            <person name="Cabral Michel D."/>
            <person name="Azarias Guimaraes A."/>
            <person name="Martins da Costa E."/>
            <person name="Soares de Carvalho T."/>
            <person name="Balsanelli E."/>
            <person name="Willems A."/>
            <person name="Maltempi de Souza E."/>
            <person name="de Souza Moreira F.M."/>
        </authorList>
    </citation>
    <scope>NUCLEOTIDE SEQUENCE [LARGE SCALE GENOMIC DNA]</scope>
    <source>
        <strain evidence="2 3">UFLA 03-164</strain>
    </source>
</reference>
<gene>
    <name evidence="2" type="ORF">FNJ47_17730</name>
</gene>
<dbReference type="RefSeq" id="WP_163155203.1">
    <property type="nucleotide sequence ID" value="NZ_VKHP01000064.1"/>
</dbReference>
<organism evidence="2 3">
    <name type="scientific">Bradyrhizobium uaiense</name>
    <dbReference type="NCBI Taxonomy" id="2594946"/>
    <lineage>
        <taxon>Bacteria</taxon>
        <taxon>Pseudomonadati</taxon>
        <taxon>Pseudomonadota</taxon>
        <taxon>Alphaproteobacteria</taxon>
        <taxon>Hyphomicrobiales</taxon>
        <taxon>Nitrobacteraceae</taxon>
        <taxon>Bradyrhizobium</taxon>
    </lineage>
</organism>
<keyword evidence="1" id="KW-1133">Transmembrane helix</keyword>
<comment type="caution">
    <text evidence="2">The sequence shown here is derived from an EMBL/GenBank/DDBJ whole genome shotgun (WGS) entry which is preliminary data.</text>
</comment>
<dbReference type="EMBL" id="VKHP01000064">
    <property type="protein sequence ID" value="NEU97622.1"/>
    <property type="molecule type" value="Genomic_DNA"/>
</dbReference>
<feature type="transmembrane region" description="Helical" evidence="1">
    <location>
        <begin position="82"/>
        <end position="105"/>
    </location>
</feature>
<keyword evidence="1" id="KW-0812">Transmembrane</keyword>
<evidence type="ECO:0000256" key="1">
    <source>
        <dbReference type="SAM" id="Phobius"/>
    </source>
</evidence>
<evidence type="ECO:0000313" key="2">
    <source>
        <dbReference type="EMBL" id="NEU97622.1"/>
    </source>
</evidence>
<evidence type="ECO:0000313" key="3">
    <source>
        <dbReference type="Proteomes" id="UP000468531"/>
    </source>
</evidence>
<keyword evidence="1" id="KW-0472">Membrane</keyword>
<dbReference type="Proteomes" id="UP000468531">
    <property type="component" value="Unassembled WGS sequence"/>
</dbReference>
<accession>A0A6P1BJ98</accession>
<name>A0A6P1BJ98_9BRAD</name>
<sequence>MRVPGASIGCRLHRTSGIIPVVPAHNLVFSPNTISQIRGALAARIRRAGLRIETWRMLWGRTIKLAARRVTRRLFSELQREAVCEAVAIGGGFVSFALMACALLPDH</sequence>
<proteinExistence type="predicted"/>